<dbReference type="Proteomes" id="UP000010482">
    <property type="component" value="Chromosome"/>
</dbReference>
<evidence type="ECO:0000256" key="5">
    <source>
        <dbReference type="ARBA" id="ARBA00022989"/>
    </source>
</evidence>
<dbReference type="AlphaFoldDB" id="K9YRL6"/>
<accession>K9YRL6</accession>
<proteinExistence type="predicted"/>
<keyword evidence="12" id="KW-1185">Reference proteome</keyword>
<dbReference type="STRING" id="13035.Dacsa_0789"/>
<dbReference type="OrthoDB" id="490372at2"/>
<evidence type="ECO:0000256" key="4">
    <source>
        <dbReference type="ARBA" id="ARBA00022982"/>
    </source>
</evidence>
<evidence type="ECO:0000256" key="8">
    <source>
        <dbReference type="ARBA" id="ARBA00025197"/>
    </source>
</evidence>
<evidence type="ECO:0000256" key="9">
    <source>
        <dbReference type="ARBA" id="ARBA00025834"/>
    </source>
</evidence>
<evidence type="ECO:0000256" key="7">
    <source>
        <dbReference type="ARBA" id="ARBA00023136"/>
    </source>
</evidence>
<evidence type="ECO:0000313" key="12">
    <source>
        <dbReference type="Proteomes" id="UP000010482"/>
    </source>
</evidence>
<comment type="subcellular location">
    <subcellularLocation>
        <location evidence="1">Membrane</location>
        <topology evidence="1">Single-pass membrane protein</topology>
    </subcellularLocation>
</comment>
<comment type="function">
    <text evidence="8">Component of the cytochrome b6-f complex, which mediates electron transfer between photosystem II (PSII) and photosystem I (PSI), cyclic electron flow around PSI, and state transitions. PetL is important for photoautotrophic growth as well as for electron transfer efficiency and stability of the cytochrome b6-f complex.</text>
</comment>
<name>K9YRL6_DACS8</name>
<dbReference type="KEGG" id="dsl:Dacsa_0789"/>
<dbReference type="GO" id="GO:0016020">
    <property type="term" value="C:membrane"/>
    <property type="evidence" value="ECO:0007669"/>
    <property type="project" value="UniProtKB-SubCell"/>
</dbReference>
<evidence type="ECO:0000256" key="1">
    <source>
        <dbReference type="ARBA" id="ARBA00004167"/>
    </source>
</evidence>
<dbReference type="EMBL" id="CP003944">
    <property type="protein sequence ID" value="AFZ49539.1"/>
    <property type="molecule type" value="Genomic_DNA"/>
</dbReference>
<feature type="transmembrane region" description="Helical" evidence="10">
    <location>
        <begin position="6"/>
        <end position="25"/>
    </location>
</feature>
<organism evidence="11 12">
    <name type="scientific">Dactylococcopsis salina (strain PCC 8305)</name>
    <name type="common">Myxobactron salinum</name>
    <dbReference type="NCBI Taxonomy" id="13035"/>
    <lineage>
        <taxon>Bacteria</taxon>
        <taxon>Bacillati</taxon>
        <taxon>Cyanobacteriota</taxon>
        <taxon>Cyanophyceae</taxon>
        <taxon>Nodosilineales</taxon>
        <taxon>Cymatolegaceae</taxon>
        <taxon>Dactylococcopsis</taxon>
    </lineage>
</organism>
<evidence type="ECO:0000256" key="2">
    <source>
        <dbReference type="ARBA" id="ARBA00022448"/>
    </source>
</evidence>
<keyword evidence="6" id="KW-0793">Thylakoid</keyword>
<keyword evidence="2" id="KW-0813">Transport</keyword>
<dbReference type="GO" id="GO:0009055">
    <property type="term" value="F:electron transfer activity"/>
    <property type="evidence" value="ECO:0007669"/>
    <property type="project" value="InterPro"/>
</dbReference>
<comment type="subunit">
    <text evidence="9">The 4 large subunits of the cytochrome b6-f complex are cytochrome b6, subunit IV (17 kDa polypeptide, PetD), cytochrome f and the Rieske protein, while the 4 small subunits are PetG, PetL, PetM and PetN. The complex functions as a dimer.</text>
</comment>
<dbReference type="RefSeq" id="WP_015228551.1">
    <property type="nucleotide sequence ID" value="NC_019780.1"/>
</dbReference>
<dbReference type="HOGENOM" id="CLU_220907_0_1_3"/>
<keyword evidence="7 10" id="KW-0472">Membrane</keyword>
<reference evidence="11" key="1">
    <citation type="submission" date="2012-04" db="EMBL/GenBank/DDBJ databases">
        <title>Finished genome of Dactylococcopsis salina PCC 8305.</title>
        <authorList>
            <consortium name="US DOE Joint Genome Institute"/>
            <person name="Gugger M."/>
            <person name="Coursin T."/>
            <person name="Rippka R."/>
            <person name="Tandeau De Marsac N."/>
            <person name="Huntemann M."/>
            <person name="Wei C.-L."/>
            <person name="Han J."/>
            <person name="Detter J.C."/>
            <person name="Han C."/>
            <person name="Tapia R."/>
            <person name="Daligault H."/>
            <person name="Chen A."/>
            <person name="Krypides N."/>
            <person name="Mavromatis K."/>
            <person name="Markowitz V."/>
            <person name="Szeto E."/>
            <person name="Ivanova N."/>
            <person name="Ovchinnikova G."/>
            <person name="Pagani I."/>
            <person name="Pati A."/>
            <person name="Goodwin L."/>
            <person name="Peters L."/>
            <person name="Pitluck S."/>
            <person name="Woyke T."/>
            <person name="Kerfeld C."/>
        </authorList>
    </citation>
    <scope>NUCLEOTIDE SEQUENCE [LARGE SCALE GENOMIC DNA]</scope>
    <source>
        <strain evidence="11">PCC 8305</strain>
    </source>
</reference>
<gene>
    <name evidence="11" type="ORF">Dacsa_0789</name>
</gene>
<dbReference type="Pfam" id="PF05115">
    <property type="entry name" value="PetL"/>
    <property type="match status" value="1"/>
</dbReference>
<evidence type="ECO:0000256" key="6">
    <source>
        <dbReference type="ARBA" id="ARBA00023078"/>
    </source>
</evidence>
<protein>
    <submittedName>
        <fullName evidence="11">Cytochrome B6-F complex subunit VI (PetL)</fullName>
    </submittedName>
</protein>
<dbReference type="InterPro" id="IPR007802">
    <property type="entry name" value="Cyt_b6/f_cplx_su6"/>
</dbReference>
<keyword evidence="3 10" id="KW-0812">Transmembrane</keyword>
<evidence type="ECO:0000313" key="11">
    <source>
        <dbReference type="EMBL" id="AFZ49539.1"/>
    </source>
</evidence>
<evidence type="ECO:0000256" key="10">
    <source>
        <dbReference type="SAM" id="Phobius"/>
    </source>
</evidence>
<keyword evidence="5 10" id="KW-1133">Transmembrane helix</keyword>
<dbReference type="GO" id="GO:0009512">
    <property type="term" value="C:cytochrome b6f complex"/>
    <property type="evidence" value="ECO:0007669"/>
    <property type="project" value="InterPro"/>
</dbReference>
<evidence type="ECO:0000256" key="3">
    <source>
        <dbReference type="ARBA" id="ARBA00022692"/>
    </source>
</evidence>
<keyword evidence="4" id="KW-0249">Electron transport</keyword>
<sequence>MSGAIAYLGILIGYTVLALGLYFGLRAAKVL</sequence>